<dbReference type="KEGG" id="mhk:DFR87_07895"/>
<dbReference type="EMBL" id="CP029287">
    <property type="protein sequence ID" value="AWR99619.1"/>
    <property type="molecule type" value="Genomic_DNA"/>
</dbReference>
<dbReference type="Proteomes" id="UP000247586">
    <property type="component" value="Chromosome"/>
</dbReference>
<reference evidence="2" key="2">
    <citation type="submission" date="2020-03" db="EMBL/GenBank/DDBJ databases">
        <title>Complete Genome Sequences of Extremely Thermoacidophilic, Metal-Mobilizing Type-Strain Members of the Archaeal Family Sulfolobaceae: Acidianus brierleyi DSM-1651T, Acidianus sulfidivorans DSM-18786T, Metallosphaera hakonensis DSM-7519T, and Metallosphaera prunae DSM-10039T.</title>
        <authorList>
            <person name="Counts J.A."/>
            <person name="Kelly R.M."/>
        </authorList>
    </citation>
    <scope>NUCLEOTIDE SEQUENCE [LARGE SCALE GENOMIC DNA]</scope>
    <source>
        <strain evidence="2">HO1-1</strain>
    </source>
</reference>
<sequence>MRAIHNLSKDSRERIVAILLQKRSKSELAKELGISPASIVKFYKGKTHASDITIQRALAIADNEEKQDILRLIIEDLAGSILDILSEYQDVDSEKLNLLKKVLEERDKRKILTSLDLI</sequence>
<name>A0A2U9IU89_9CREN</name>
<keyword evidence="2" id="KW-1185">Reference proteome</keyword>
<dbReference type="AlphaFoldDB" id="A0A2U9IU89"/>
<dbReference type="OrthoDB" id="34647at2157"/>
<protein>
    <submittedName>
        <fullName evidence="1">Uncharacterized protein</fullName>
    </submittedName>
</protein>
<reference evidence="1 2" key="1">
    <citation type="submission" date="2018-05" db="EMBL/GenBank/DDBJ databases">
        <title>Complete Genome Sequences of Extremely Thermoacidophilic, Metal-Mobilizing Type-Strain Members of the Archaeal Family Sulfolobaceae: Acidianus brierleyi DSM-1651T, Acidianus sulfidivorans DSM-18786T, Metallosphaera hakonensis DSM-7519T, and Metallosphaera prunae DSM-10039T.</title>
        <authorList>
            <person name="Counts J.A."/>
            <person name="Kelly R.M."/>
        </authorList>
    </citation>
    <scope>NUCLEOTIDE SEQUENCE [LARGE SCALE GENOMIC DNA]</scope>
    <source>
        <strain evidence="1 2">HO1-1</strain>
    </source>
</reference>
<proteinExistence type="predicted"/>
<reference evidence="2" key="3">
    <citation type="submission" date="2020-03" db="EMBL/GenBank/DDBJ databases">
        <title>Sequencing and Assembly of Multiple Reported Metal-Biooxidizing Members of the Extremely Thermoacidophilic Archaeal Family Sulfolobaceae.</title>
        <authorList>
            <person name="Counts J.A."/>
            <person name="Kelly R.M."/>
        </authorList>
    </citation>
    <scope>NUCLEOTIDE SEQUENCE [LARGE SCALE GENOMIC DNA]</scope>
    <source>
        <strain evidence="2">HO1-1</strain>
    </source>
</reference>
<evidence type="ECO:0000313" key="2">
    <source>
        <dbReference type="Proteomes" id="UP000247586"/>
    </source>
</evidence>
<organism evidence="1 2">
    <name type="scientific">Metallosphaera hakonensis JCM 8857 = DSM 7519</name>
    <dbReference type="NCBI Taxonomy" id="1293036"/>
    <lineage>
        <taxon>Archaea</taxon>
        <taxon>Thermoproteota</taxon>
        <taxon>Thermoprotei</taxon>
        <taxon>Sulfolobales</taxon>
        <taxon>Sulfolobaceae</taxon>
        <taxon>Metallosphaera</taxon>
    </lineage>
</organism>
<accession>A0A2U9IU89</accession>
<gene>
    <name evidence="1" type="ORF">DFR87_07895</name>
</gene>
<evidence type="ECO:0000313" key="1">
    <source>
        <dbReference type="EMBL" id="AWR99619.1"/>
    </source>
</evidence>